<evidence type="ECO:0000313" key="12">
    <source>
        <dbReference type="EMBL" id="OMJ09272.1"/>
    </source>
</evidence>
<comment type="catalytic activity">
    <reaction evidence="10">
        <text>L-seryl-[protein] + ATP = O-phospho-L-seryl-[protein] + ADP + H(+)</text>
        <dbReference type="Rhea" id="RHEA:17989"/>
        <dbReference type="Rhea" id="RHEA-COMP:9863"/>
        <dbReference type="Rhea" id="RHEA-COMP:11604"/>
        <dbReference type="ChEBI" id="CHEBI:15378"/>
        <dbReference type="ChEBI" id="CHEBI:29999"/>
        <dbReference type="ChEBI" id="CHEBI:30616"/>
        <dbReference type="ChEBI" id="CHEBI:83421"/>
        <dbReference type="ChEBI" id="CHEBI:456216"/>
        <dbReference type="EC" id="2.7.11.1"/>
    </reaction>
</comment>
<dbReference type="GO" id="GO:0000408">
    <property type="term" value="C:EKC/KEOPS complex"/>
    <property type="evidence" value="ECO:0007669"/>
    <property type="project" value="TreeGrafter"/>
</dbReference>
<evidence type="ECO:0000256" key="3">
    <source>
        <dbReference type="ARBA" id="ARBA00022527"/>
    </source>
</evidence>
<dbReference type="InterPro" id="IPR011009">
    <property type="entry name" value="Kinase-like_dom_sf"/>
</dbReference>
<evidence type="ECO:0000256" key="7">
    <source>
        <dbReference type="ARBA" id="ARBA00022777"/>
    </source>
</evidence>
<dbReference type="AlphaFoldDB" id="A0A1R1X3R0"/>
<comment type="catalytic activity">
    <reaction evidence="9">
        <text>L-threonyl-[protein] + ATP = O-phospho-L-threonyl-[protein] + ADP + H(+)</text>
        <dbReference type="Rhea" id="RHEA:46608"/>
        <dbReference type="Rhea" id="RHEA-COMP:11060"/>
        <dbReference type="Rhea" id="RHEA-COMP:11605"/>
        <dbReference type="ChEBI" id="CHEBI:15378"/>
        <dbReference type="ChEBI" id="CHEBI:30013"/>
        <dbReference type="ChEBI" id="CHEBI:30616"/>
        <dbReference type="ChEBI" id="CHEBI:61977"/>
        <dbReference type="ChEBI" id="CHEBI:456216"/>
        <dbReference type="EC" id="2.7.11.1"/>
    </reaction>
</comment>
<dbReference type="GO" id="GO:0005829">
    <property type="term" value="C:cytosol"/>
    <property type="evidence" value="ECO:0007669"/>
    <property type="project" value="TreeGrafter"/>
</dbReference>
<dbReference type="NCBIfam" id="TIGR03724">
    <property type="entry name" value="arch_bud32"/>
    <property type="match status" value="1"/>
</dbReference>
<evidence type="ECO:0000256" key="8">
    <source>
        <dbReference type="ARBA" id="ARBA00022840"/>
    </source>
</evidence>
<dbReference type="GO" id="GO:0070525">
    <property type="term" value="P:tRNA threonylcarbamoyladenosine metabolic process"/>
    <property type="evidence" value="ECO:0007669"/>
    <property type="project" value="TreeGrafter"/>
</dbReference>
<reference evidence="12 13" key="1">
    <citation type="submission" date="2017-01" db="EMBL/GenBank/DDBJ databases">
        <authorList>
            <person name="Mah S.A."/>
            <person name="Swanson W.J."/>
            <person name="Moy G.W."/>
            <person name="Vacquier V.D."/>
        </authorList>
    </citation>
    <scope>NUCLEOTIDE SEQUENCE [LARGE SCALE GENOMIC DNA]</scope>
    <source>
        <strain evidence="12 13">GSMNP</strain>
    </source>
</reference>
<evidence type="ECO:0000256" key="5">
    <source>
        <dbReference type="ARBA" id="ARBA00022694"/>
    </source>
</evidence>
<feature type="domain" description="Protein kinase" evidence="11">
    <location>
        <begin position="1"/>
        <end position="218"/>
    </location>
</feature>
<evidence type="ECO:0000256" key="9">
    <source>
        <dbReference type="ARBA" id="ARBA00047899"/>
    </source>
</evidence>
<keyword evidence="7 12" id="KW-0418">Kinase</keyword>
<keyword evidence="6" id="KW-0547">Nucleotide-binding</keyword>
<dbReference type="EMBL" id="LSSN01005522">
    <property type="protein sequence ID" value="OMJ09272.1"/>
    <property type="molecule type" value="Genomic_DNA"/>
</dbReference>
<dbReference type="InterPro" id="IPR000719">
    <property type="entry name" value="Prot_kinase_dom"/>
</dbReference>
<keyword evidence="3" id="KW-0723">Serine/threonine-protein kinase</keyword>
<dbReference type="PANTHER" id="PTHR12209:SF0">
    <property type="entry name" value="EKC_KEOPS COMPLEX SUBUNIT TP53RK"/>
    <property type="match status" value="1"/>
</dbReference>
<accession>A0A1R1X3R0</accession>
<dbReference type="PROSITE" id="PS50011">
    <property type="entry name" value="PROTEIN_KINASE_DOM"/>
    <property type="match status" value="1"/>
</dbReference>
<proteinExistence type="inferred from homology"/>
<comment type="caution">
    <text evidence="12">The sequence shown here is derived from an EMBL/GenBank/DDBJ whole genome shotgun (WGS) entry which is preliminary data.</text>
</comment>
<dbReference type="Proteomes" id="UP000187283">
    <property type="component" value="Unassembled WGS sequence"/>
</dbReference>
<dbReference type="GO" id="GO:0005634">
    <property type="term" value="C:nucleus"/>
    <property type="evidence" value="ECO:0007669"/>
    <property type="project" value="TreeGrafter"/>
</dbReference>
<keyword evidence="5" id="KW-0819">tRNA processing</keyword>
<dbReference type="Gene3D" id="3.30.200.20">
    <property type="entry name" value="Phosphorylase Kinase, domain 1"/>
    <property type="match status" value="1"/>
</dbReference>
<dbReference type="SUPFAM" id="SSF56112">
    <property type="entry name" value="Protein kinase-like (PK-like)"/>
    <property type="match status" value="1"/>
</dbReference>
<protein>
    <recommendedName>
        <fullName evidence="2">non-specific serine/threonine protein kinase</fullName>
        <ecNumber evidence="2">2.7.11.1</ecNumber>
    </recommendedName>
</protein>
<evidence type="ECO:0000256" key="6">
    <source>
        <dbReference type="ARBA" id="ARBA00022741"/>
    </source>
</evidence>
<sequence length="218" mass="25031">MAELKLTNQGAEARVFECDFYGKSAIKKERFSKKYRHPDLDKKLLNSQITMEVRLLNRCLLNKIPVPAVYYVDKRDHVIFMEKIEGVTVKHLLSYKINEMEIPVETLAEQVAIVLAQIHDNNVIHGDLTTSNMIYNKEKNDSNVTLIDFGLGFISDVAEDKAVDLYVFERALSSTTPNCHDFLASFYNTYTKLSNNSKSVLTRLEDVRMRGRKRDMSG</sequence>
<organism evidence="12 13">
    <name type="scientific">Smittium culicis</name>
    <dbReference type="NCBI Taxonomy" id="133412"/>
    <lineage>
        <taxon>Eukaryota</taxon>
        <taxon>Fungi</taxon>
        <taxon>Fungi incertae sedis</taxon>
        <taxon>Zoopagomycota</taxon>
        <taxon>Kickxellomycotina</taxon>
        <taxon>Harpellomycetes</taxon>
        <taxon>Harpellales</taxon>
        <taxon>Legeriomycetaceae</taxon>
        <taxon>Smittium</taxon>
    </lineage>
</organism>
<evidence type="ECO:0000256" key="2">
    <source>
        <dbReference type="ARBA" id="ARBA00012513"/>
    </source>
</evidence>
<evidence type="ECO:0000256" key="10">
    <source>
        <dbReference type="ARBA" id="ARBA00048679"/>
    </source>
</evidence>
<name>A0A1R1X3R0_9FUNG</name>
<dbReference type="EC" id="2.7.11.1" evidence="2"/>
<evidence type="ECO:0000256" key="1">
    <source>
        <dbReference type="ARBA" id="ARBA00010630"/>
    </source>
</evidence>
<dbReference type="GO" id="GO:0004674">
    <property type="term" value="F:protein serine/threonine kinase activity"/>
    <property type="evidence" value="ECO:0007669"/>
    <property type="project" value="UniProtKB-KW"/>
</dbReference>
<gene>
    <name evidence="12" type="ORF">AYI70_g11014</name>
</gene>
<dbReference type="InterPro" id="IPR008266">
    <property type="entry name" value="Tyr_kinase_AS"/>
</dbReference>
<dbReference type="GO" id="GO:0008033">
    <property type="term" value="P:tRNA processing"/>
    <property type="evidence" value="ECO:0007669"/>
    <property type="project" value="UniProtKB-KW"/>
</dbReference>
<keyword evidence="4" id="KW-0808">Transferase</keyword>
<dbReference type="OrthoDB" id="3399at2759"/>
<keyword evidence="8" id="KW-0067">ATP-binding</keyword>
<evidence type="ECO:0000313" key="13">
    <source>
        <dbReference type="Proteomes" id="UP000187283"/>
    </source>
</evidence>
<dbReference type="STRING" id="133412.A0A1R1X3R0"/>
<dbReference type="InterPro" id="IPR022495">
    <property type="entry name" value="Bud32"/>
</dbReference>
<dbReference type="PROSITE" id="PS00109">
    <property type="entry name" value="PROTEIN_KINASE_TYR"/>
    <property type="match status" value="1"/>
</dbReference>
<dbReference type="Gene3D" id="1.10.510.10">
    <property type="entry name" value="Transferase(Phosphotransferase) domain 1"/>
    <property type="match status" value="1"/>
</dbReference>
<dbReference type="GO" id="GO:0005524">
    <property type="term" value="F:ATP binding"/>
    <property type="evidence" value="ECO:0007669"/>
    <property type="project" value="UniProtKB-KW"/>
</dbReference>
<dbReference type="PANTHER" id="PTHR12209">
    <property type="entry name" value="NON-SPECIFIC SERINE/THREONINE PROTEIN KINASE"/>
    <property type="match status" value="1"/>
</dbReference>
<keyword evidence="13" id="KW-1185">Reference proteome</keyword>
<dbReference type="FunFam" id="3.30.200.20:FF:000201">
    <property type="entry name" value="TP53-regulating kinase isoform X1"/>
    <property type="match status" value="1"/>
</dbReference>
<evidence type="ECO:0000259" key="11">
    <source>
        <dbReference type="PROSITE" id="PS50011"/>
    </source>
</evidence>
<dbReference type="SMART" id="SM00220">
    <property type="entry name" value="S_TKc"/>
    <property type="match status" value="1"/>
</dbReference>
<evidence type="ECO:0000256" key="4">
    <source>
        <dbReference type="ARBA" id="ARBA00022679"/>
    </source>
</evidence>
<dbReference type="Pfam" id="PF00069">
    <property type="entry name" value="Pkinase"/>
    <property type="match status" value="1"/>
</dbReference>
<comment type="similarity">
    <text evidence="1">Belongs to the protein kinase superfamily. BUD32 family.</text>
</comment>